<comment type="subunit">
    <text evidence="7">Fourteen ClpP subunits assemble into 2 heptameric rings which stack back to back to give a disk-like structure with a central cavity, resembling the structure of eukaryotic proteasomes.</text>
</comment>
<dbReference type="OrthoDB" id="9802800at2"/>
<dbReference type="GO" id="GO:0004176">
    <property type="term" value="F:ATP-dependent peptidase activity"/>
    <property type="evidence" value="ECO:0007669"/>
    <property type="project" value="InterPro"/>
</dbReference>
<dbReference type="NCBIfam" id="NF009205">
    <property type="entry name" value="PRK12553.1"/>
    <property type="match status" value="1"/>
</dbReference>
<dbReference type="PRINTS" id="PR00127">
    <property type="entry name" value="CLPPROTEASEP"/>
</dbReference>
<dbReference type="AlphaFoldDB" id="A0A1Q8QWS7"/>
<evidence type="ECO:0000256" key="3">
    <source>
        <dbReference type="ARBA" id="ARBA00022670"/>
    </source>
</evidence>
<evidence type="ECO:0000313" key="14">
    <source>
        <dbReference type="Proteomes" id="UP000186102"/>
    </source>
</evidence>
<dbReference type="InterPro" id="IPR033135">
    <property type="entry name" value="ClpP_His_AS"/>
</dbReference>
<dbReference type="GO" id="GO:0006515">
    <property type="term" value="P:protein quality control for misfolded or incompletely synthesized proteins"/>
    <property type="evidence" value="ECO:0007669"/>
    <property type="project" value="TreeGrafter"/>
</dbReference>
<evidence type="ECO:0000256" key="8">
    <source>
        <dbReference type="PROSITE-ProRule" id="PRU10085"/>
    </source>
</evidence>
<name>A0A1Q8QWS7_9FIRM</name>
<evidence type="ECO:0000256" key="2">
    <source>
        <dbReference type="ARBA" id="ARBA00022490"/>
    </source>
</evidence>
<dbReference type="GO" id="GO:0005737">
    <property type="term" value="C:cytoplasm"/>
    <property type="evidence" value="ECO:0007669"/>
    <property type="project" value="UniProtKB-SubCell"/>
</dbReference>
<dbReference type="InterPro" id="IPR018215">
    <property type="entry name" value="ClpP_Ser_AS"/>
</dbReference>
<protein>
    <recommendedName>
        <fullName evidence="7 12">ATP-dependent Clp protease proteolytic subunit</fullName>
        <ecNumber evidence="7 10">3.4.21.92</ecNumber>
    </recommendedName>
    <alternativeName>
        <fullName evidence="7">Endopeptidase Clp</fullName>
    </alternativeName>
</protein>
<sequence length="205" mass="22771">MGYLVPMVVEQTNRGERSYDIYSRLLKDRIIFLGGAIDDDVSNLIVAQMLFLEAEDPEKDINLYINSPGGSITAGMAIYDTMQYIRSDVRTICIGMAASMGAFLLAAGTKGKRVALPNSEVLIHQPLIGGHGLSGQATEIEIHAKQLLRTRSKMNKILSERTGQPLERIEKDTERDYYMTADEAKEYGLVDQVLEKVEPTAESKK</sequence>
<reference evidence="13 14" key="1">
    <citation type="submission" date="2016-09" db="EMBL/GenBank/DDBJ databases">
        <title>Complete genome of Desulfosporosinus sp. OL.</title>
        <authorList>
            <person name="Mardanov A."/>
            <person name="Beletsky A."/>
            <person name="Panova A."/>
            <person name="Karnachuk O."/>
            <person name="Ravin N."/>
        </authorList>
    </citation>
    <scope>NUCLEOTIDE SEQUENCE [LARGE SCALE GENOMIC DNA]</scope>
    <source>
        <strain evidence="13 14">OL</strain>
    </source>
</reference>
<dbReference type="GO" id="GO:0004252">
    <property type="term" value="F:serine-type endopeptidase activity"/>
    <property type="evidence" value="ECO:0007669"/>
    <property type="project" value="UniProtKB-UniRule"/>
</dbReference>
<organism evidence="13 14">
    <name type="scientific">Desulfosporosinus metallidurans</name>
    <dbReference type="NCBI Taxonomy" id="1888891"/>
    <lineage>
        <taxon>Bacteria</taxon>
        <taxon>Bacillati</taxon>
        <taxon>Bacillota</taxon>
        <taxon>Clostridia</taxon>
        <taxon>Eubacteriales</taxon>
        <taxon>Desulfitobacteriaceae</taxon>
        <taxon>Desulfosporosinus</taxon>
    </lineage>
</organism>
<comment type="caution">
    <text evidence="13">The sequence shown here is derived from an EMBL/GenBank/DDBJ whole genome shotgun (WGS) entry which is preliminary data.</text>
</comment>
<feature type="active site" evidence="8">
    <location>
        <position position="99"/>
    </location>
</feature>
<proteinExistence type="inferred from homology"/>
<gene>
    <name evidence="7" type="primary">clpP</name>
    <name evidence="13" type="ORF">DSOL_2295</name>
</gene>
<keyword evidence="14" id="KW-1185">Reference proteome</keyword>
<dbReference type="GO" id="GO:0051117">
    <property type="term" value="F:ATPase binding"/>
    <property type="evidence" value="ECO:0007669"/>
    <property type="project" value="TreeGrafter"/>
</dbReference>
<evidence type="ECO:0000256" key="11">
    <source>
        <dbReference type="RuleBase" id="RU000550"/>
    </source>
</evidence>
<keyword evidence="4 7" id="KW-0378">Hydrolase</keyword>
<dbReference type="InterPro" id="IPR023562">
    <property type="entry name" value="ClpP/TepA"/>
</dbReference>
<evidence type="ECO:0000256" key="4">
    <source>
        <dbReference type="ARBA" id="ARBA00022801"/>
    </source>
</evidence>
<evidence type="ECO:0000256" key="12">
    <source>
        <dbReference type="RuleBase" id="RU003567"/>
    </source>
</evidence>
<dbReference type="PANTHER" id="PTHR10381:SF70">
    <property type="entry name" value="ATP-DEPENDENT CLP PROTEASE PROTEOLYTIC SUBUNIT"/>
    <property type="match status" value="1"/>
</dbReference>
<dbReference type="GO" id="GO:0009368">
    <property type="term" value="C:endopeptidase Clp complex"/>
    <property type="evidence" value="ECO:0007669"/>
    <property type="project" value="TreeGrafter"/>
</dbReference>
<feature type="active site" evidence="7 9">
    <location>
        <position position="124"/>
    </location>
</feature>
<dbReference type="SUPFAM" id="SSF52096">
    <property type="entry name" value="ClpP/crotonase"/>
    <property type="match status" value="1"/>
</dbReference>
<comment type="similarity">
    <text evidence="1 7 12">Belongs to the peptidase S14 family.</text>
</comment>
<dbReference type="Gene3D" id="3.90.226.10">
    <property type="entry name" value="2-enoyl-CoA Hydratase, Chain A, domain 1"/>
    <property type="match status" value="1"/>
</dbReference>
<dbReference type="HAMAP" id="MF_00444">
    <property type="entry name" value="ClpP"/>
    <property type="match status" value="1"/>
</dbReference>
<dbReference type="FunFam" id="3.90.226.10:FF:000001">
    <property type="entry name" value="ATP-dependent Clp protease proteolytic subunit"/>
    <property type="match status" value="1"/>
</dbReference>
<evidence type="ECO:0000256" key="10">
    <source>
        <dbReference type="RuleBase" id="RU000549"/>
    </source>
</evidence>
<evidence type="ECO:0000256" key="5">
    <source>
        <dbReference type="ARBA" id="ARBA00022825"/>
    </source>
</evidence>
<dbReference type="PANTHER" id="PTHR10381">
    <property type="entry name" value="ATP-DEPENDENT CLP PROTEASE PROTEOLYTIC SUBUNIT"/>
    <property type="match status" value="1"/>
</dbReference>
<dbReference type="STRING" id="1888891.DSOL_2295"/>
<dbReference type="PROSITE" id="PS00381">
    <property type="entry name" value="CLP_PROTEASE_SER"/>
    <property type="match status" value="1"/>
</dbReference>
<dbReference type="NCBIfam" id="TIGR00493">
    <property type="entry name" value="clpP"/>
    <property type="match status" value="1"/>
</dbReference>
<dbReference type="InterPro" id="IPR029045">
    <property type="entry name" value="ClpP/crotonase-like_dom_sf"/>
</dbReference>
<evidence type="ECO:0000256" key="7">
    <source>
        <dbReference type="HAMAP-Rule" id="MF_00444"/>
    </source>
</evidence>
<dbReference type="EMBL" id="MLBF01000014">
    <property type="protein sequence ID" value="OLN31799.1"/>
    <property type="molecule type" value="Genomic_DNA"/>
</dbReference>
<keyword evidence="3 7" id="KW-0645">Protease</keyword>
<comment type="subcellular location">
    <subcellularLocation>
        <location evidence="7">Cytoplasm</location>
    </subcellularLocation>
</comment>
<keyword evidence="2 7" id="KW-0963">Cytoplasm</keyword>
<dbReference type="InterPro" id="IPR001907">
    <property type="entry name" value="ClpP"/>
</dbReference>
<accession>A0A1Q8QWS7</accession>
<evidence type="ECO:0000256" key="9">
    <source>
        <dbReference type="PROSITE-ProRule" id="PRU10086"/>
    </source>
</evidence>
<dbReference type="RefSeq" id="WP_075364920.1">
    <property type="nucleotide sequence ID" value="NZ_MLBF01000014.1"/>
</dbReference>
<dbReference type="NCBIfam" id="NF001368">
    <property type="entry name" value="PRK00277.1"/>
    <property type="match status" value="1"/>
</dbReference>
<dbReference type="CDD" id="cd07017">
    <property type="entry name" value="S14_ClpP_2"/>
    <property type="match status" value="1"/>
</dbReference>
<evidence type="ECO:0000313" key="13">
    <source>
        <dbReference type="EMBL" id="OLN31799.1"/>
    </source>
</evidence>
<feature type="active site" description="Nucleophile" evidence="7">
    <location>
        <position position="99"/>
    </location>
</feature>
<evidence type="ECO:0000256" key="1">
    <source>
        <dbReference type="ARBA" id="ARBA00007039"/>
    </source>
</evidence>
<evidence type="ECO:0000256" key="6">
    <source>
        <dbReference type="ARBA" id="ARBA00034021"/>
    </source>
</evidence>
<dbReference type="EC" id="3.4.21.92" evidence="7 10"/>
<comment type="catalytic activity">
    <reaction evidence="6 7 9">
        <text>Hydrolysis of proteins to small peptides in the presence of ATP and magnesium. alpha-casein is the usual test substrate. In the absence of ATP, only oligopeptides shorter than five residues are hydrolyzed (such as succinyl-Leu-Tyr-|-NHMec, and Leu-Tyr-Leu-|-Tyr-Trp, in which cleavage of the -Tyr-|-Leu- and -Tyr-|-Trp bonds also occurs).</text>
        <dbReference type="EC" id="3.4.21.92"/>
    </reaction>
</comment>
<dbReference type="Pfam" id="PF00574">
    <property type="entry name" value="CLP_protease"/>
    <property type="match status" value="1"/>
</dbReference>
<dbReference type="Proteomes" id="UP000186102">
    <property type="component" value="Unassembled WGS sequence"/>
</dbReference>
<comment type="function">
    <text evidence="7 11">Cleaves peptides in various proteins in a process that requires ATP hydrolysis. Has a chymotrypsin-like activity. Plays a major role in the degradation of misfolded proteins.</text>
</comment>
<keyword evidence="5 7" id="KW-0720">Serine protease</keyword>
<dbReference type="PROSITE" id="PS00382">
    <property type="entry name" value="CLP_PROTEASE_HIS"/>
    <property type="match status" value="1"/>
</dbReference>